<dbReference type="Proteomes" id="UP001215280">
    <property type="component" value="Unassembled WGS sequence"/>
</dbReference>
<feature type="transmembrane region" description="Helical" evidence="1">
    <location>
        <begin position="49"/>
        <end position="70"/>
    </location>
</feature>
<keyword evidence="1" id="KW-0472">Membrane</keyword>
<proteinExistence type="predicted"/>
<accession>A0AAD7MYC2</accession>
<keyword evidence="3" id="KW-1185">Reference proteome</keyword>
<evidence type="ECO:0000313" key="2">
    <source>
        <dbReference type="EMBL" id="KAJ7736200.1"/>
    </source>
</evidence>
<comment type="caution">
    <text evidence="2">The sequence shown here is derived from an EMBL/GenBank/DDBJ whole genome shotgun (WGS) entry which is preliminary data.</text>
</comment>
<dbReference type="EMBL" id="JARJLG010000150">
    <property type="protein sequence ID" value="KAJ7736200.1"/>
    <property type="molecule type" value="Genomic_DNA"/>
</dbReference>
<gene>
    <name evidence="2" type="ORF">DFH07DRAFT_986872</name>
</gene>
<evidence type="ECO:0000313" key="3">
    <source>
        <dbReference type="Proteomes" id="UP001215280"/>
    </source>
</evidence>
<name>A0AAD7MYC2_9AGAR</name>
<evidence type="ECO:0000256" key="1">
    <source>
        <dbReference type="SAM" id="Phobius"/>
    </source>
</evidence>
<reference evidence="2" key="1">
    <citation type="submission" date="2023-03" db="EMBL/GenBank/DDBJ databases">
        <title>Massive genome expansion in bonnet fungi (Mycena s.s.) driven by repeated elements and novel gene families across ecological guilds.</title>
        <authorList>
            <consortium name="Lawrence Berkeley National Laboratory"/>
            <person name="Harder C.B."/>
            <person name="Miyauchi S."/>
            <person name="Viragh M."/>
            <person name="Kuo A."/>
            <person name="Thoen E."/>
            <person name="Andreopoulos B."/>
            <person name="Lu D."/>
            <person name="Skrede I."/>
            <person name="Drula E."/>
            <person name="Henrissat B."/>
            <person name="Morin E."/>
            <person name="Kohler A."/>
            <person name="Barry K."/>
            <person name="LaButti K."/>
            <person name="Morin E."/>
            <person name="Salamov A."/>
            <person name="Lipzen A."/>
            <person name="Mereny Z."/>
            <person name="Hegedus B."/>
            <person name="Baldrian P."/>
            <person name="Stursova M."/>
            <person name="Weitz H."/>
            <person name="Taylor A."/>
            <person name="Grigoriev I.V."/>
            <person name="Nagy L.G."/>
            <person name="Martin F."/>
            <person name="Kauserud H."/>
        </authorList>
    </citation>
    <scope>NUCLEOTIDE SEQUENCE</scope>
    <source>
        <strain evidence="2">CBHHK188m</strain>
    </source>
</reference>
<feature type="transmembrane region" description="Helical" evidence="1">
    <location>
        <begin position="138"/>
        <end position="158"/>
    </location>
</feature>
<keyword evidence="1" id="KW-0812">Transmembrane</keyword>
<dbReference type="AlphaFoldDB" id="A0AAD7MYC2"/>
<feature type="transmembrane region" description="Helical" evidence="1">
    <location>
        <begin position="110"/>
        <end position="132"/>
    </location>
</feature>
<protein>
    <submittedName>
        <fullName evidence="2">Uncharacterized protein</fullName>
    </submittedName>
</protein>
<sequence>MPDITILPANLLTLVLESCLYGILLILFISTIYFLATRRTLAGNTQTRSHHFTSLVFLGVTALFLVATAAKKHWTVVIYQAFSAFIHLGSAVEEDAFYADLSQRSEIVKVAFFFASVVLGDSLVIYRLWIIWGRNRYIPIFPICTLVGGLAASFGILYEFSQWQPRLRGAPFTESRDLGRQQPLFSHQCGLLENT</sequence>
<organism evidence="2 3">
    <name type="scientific">Mycena maculata</name>
    <dbReference type="NCBI Taxonomy" id="230809"/>
    <lineage>
        <taxon>Eukaryota</taxon>
        <taxon>Fungi</taxon>
        <taxon>Dikarya</taxon>
        <taxon>Basidiomycota</taxon>
        <taxon>Agaricomycotina</taxon>
        <taxon>Agaricomycetes</taxon>
        <taxon>Agaricomycetidae</taxon>
        <taxon>Agaricales</taxon>
        <taxon>Marasmiineae</taxon>
        <taxon>Mycenaceae</taxon>
        <taxon>Mycena</taxon>
    </lineage>
</organism>
<feature type="transmembrane region" description="Helical" evidence="1">
    <location>
        <begin position="20"/>
        <end position="37"/>
    </location>
</feature>
<keyword evidence="1" id="KW-1133">Transmembrane helix</keyword>